<sequence length="385" mass="43218">MDGNFNSGDWGGGGELTAVPPEEQLQHSPSPSPSPAGTAAARALPVRRNHKRSKNFSAKEDQALVRAWLGVSVDPVQGSERAAYWKRIHDRYHATEGLASDRNQNSITHRWSTIQDSVGKFERCLARITEGATTGRNGVATQDEIMRALTLYKSEDPNKSFHFLHCWNLLRTHEKWIGRSPSQVSSQQPSQKKQKTAPSSSPSSSAPCANEEDTEAAAAQECEEQPIGTVDEDADLSLEGDDSVDWGGGELMVSPPEEQHWPVELVTRTVRRNKKRTKNFSNREDEMLVSAWLNVSVDQVQGSERSTYWKRIFDYYHSNKDCESERNQNSIMHRWSIIQESVSKFERCLSRIEGTSQNGVTAQDEVSLYVFYLVVSLLSESGRFI</sequence>
<dbReference type="Pfam" id="PF14303">
    <property type="entry name" value="NAM-associated"/>
    <property type="match status" value="1"/>
</dbReference>
<keyword evidence="4" id="KW-1185">Reference proteome</keyword>
<dbReference type="Proteomes" id="UP000095767">
    <property type="component" value="Unassembled WGS sequence"/>
</dbReference>
<evidence type="ECO:0000259" key="2">
    <source>
        <dbReference type="Pfam" id="PF14303"/>
    </source>
</evidence>
<feature type="domain" description="No apical meristem-associated C-terminal" evidence="2">
    <location>
        <begin position="159"/>
        <end position="228"/>
    </location>
</feature>
<evidence type="ECO:0000313" key="4">
    <source>
        <dbReference type="Proteomes" id="UP000095767"/>
    </source>
</evidence>
<feature type="region of interest" description="Disordered" evidence="1">
    <location>
        <begin position="180"/>
        <end position="255"/>
    </location>
</feature>
<dbReference type="AlphaFoldDB" id="A0A1E5WGD7"/>
<dbReference type="STRING" id="888268.A0A1E5WGD7"/>
<dbReference type="PANTHER" id="PTHR45125">
    <property type="entry name" value="F21J9.4-RELATED"/>
    <property type="match status" value="1"/>
</dbReference>
<evidence type="ECO:0000313" key="3">
    <source>
        <dbReference type="EMBL" id="OEL36459.1"/>
    </source>
</evidence>
<feature type="compositionally biased region" description="Low complexity" evidence="1">
    <location>
        <begin position="180"/>
        <end position="209"/>
    </location>
</feature>
<comment type="caution">
    <text evidence="3">The sequence shown here is derived from an EMBL/GenBank/DDBJ whole genome shotgun (WGS) entry which is preliminary data.</text>
</comment>
<dbReference type="InterPro" id="IPR029466">
    <property type="entry name" value="NAM-associated_C"/>
</dbReference>
<organism evidence="3 4">
    <name type="scientific">Dichanthelium oligosanthes</name>
    <dbReference type="NCBI Taxonomy" id="888268"/>
    <lineage>
        <taxon>Eukaryota</taxon>
        <taxon>Viridiplantae</taxon>
        <taxon>Streptophyta</taxon>
        <taxon>Embryophyta</taxon>
        <taxon>Tracheophyta</taxon>
        <taxon>Spermatophyta</taxon>
        <taxon>Magnoliopsida</taxon>
        <taxon>Liliopsida</taxon>
        <taxon>Poales</taxon>
        <taxon>Poaceae</taxon>
        <taxon>PACMAD clade</taxon>
        <taxon>Panicoideae</taxon>
        <taxon>Panicodae</taxon>
        <taxon>Paniceae</taxon>
        <taxon>Dichantheliinae</taxon>
        <taxon>Dichanthelium</taxon>
    </lineage>
</organism>
<proteinExistence type="predicted"/>
<dbReference type="OrthoDB" id="691997at2759"/>
<accession>A0A1E5WGD7</accession>
<protein>
    <recommendedName>
        <fullName evidence="2">No apical meristem-associated C-terminal domain-containing protein</fullName>
    </recommendedName>
</protein>
<evidence type="ECO:0000256" key="1">
    <source>
        <dbReference type="SAM" id="MobiDB-lite"/>
    </source>
</evidence>
<dbReference type="EMBL" id="LWDX02009085">
    <property type="protein sequence ID" value="OEL36459.1"/>
    <property type="molecule type" value="Genomic_DNA"/>
</dbReference>
<feature type="region of interest" description="Disordered" evidence="1">
    <location>
        <begin position="1"/>
        <end position="57"/>
    </location>
</feature>
<name>A0A1E5WGD7_9POAL</name>
<feature type="compositionally biased region" description="Acidic residues" evidence="1">
    <location>
        <begin position="230"/>
        <end position="244"/>
    </location>
</feature>
<dbReference type="PANTHER" id="PTHR45125:SF44">
    <property type="entry name" value="OS07G0554400 PROTEIN"/>
    <property type="match status" value="1"/>
</dbReference>
<gene>
    <name evidence="3" type="ORF">BAE44_0002517</name>
</gene>
<reference evidence="3 4" key="1">
    <citation type="submission" date="2016-09" db="EMBL/GenBank/DDBJ databases">
        <title>The draft genome of Dichanthelium oligosanthes: A C3 panicoid grass species.</title>
        <authorList>
            <person name="Studer A.J."/>
            <person name="Schnable J.C."/>
            <person name="Brutnell T.P."/>
        </authorList>
    </citation>
    <scope>NUCLEOTIDE SEQUENCE [LARGE SCALE GENOMIC DNA]</scope>
    <source>
        <strain evidence="4">cv. Kellogg 1175</strain>
        <tissue evidence="3">Leaf</tissue>
    </source>
</reference>
<feature type="compositionally biased region" description="Basic residues" evidence="1">
    <location>
        <begin position="45"/>
        <end position="54"/>
    </location>
</feature>